<organism evidence="1 2">
    <name type="scientific">Magnetofaba australis IT-1</name>
    <dbReference type="NCBI Taxonomy" id="1434232"/>
    <lineage>
        <taxon>Bacteria</taxon>
        <taxon>Pseudomonadati</taxon>
        <taxon>Pseudomonadota</taxon>
        <taxon>Magnetococcia</taxon>
        <taxon>Magnetococcales</taxon>
        <taxon>Magnetococcaceae</taxon>
        <taxon>Magnetofaba</taxon>
    </lineage>
</organism>
<dbReference type="Pfam" id="PF08238">
    <property type="entry name" value="Sel1"/>
    <property type="match status" value="3"/>
</dbReference>
<gene>
    <name evidence="1" type="ORF">MAIT1_02421</name>
</gene>
<dbReference type="InterPro" id="IPR006597">
    <property type="entry name" value="Sel1-like"/>
</dbReference>
<dbReference type="Proteomes" id="UP000194003">
    <property type="component" value="Unassembled WGS sequence"/>
</dbReference>
<name>A0A1Y2K2N4_9PROT</name>
<dbReference type="SUPFAM" id="SSF81901">
    <property type="entry name" value="HCP-like"/>
    <property type="match status" value="1"/>
</dbReference>
<dbReference type="STRING" id="1434232.MAIT1_02421"/>
<dbReference type="PANTHER" id="PTHR11102">
    <property type="entry name" value="SEL-1-LIKE PROTEIN"/>
    <property type="match status" value="1"/>
</dbReference>
<dbReference type="InterPro" id="IPR050767">
    <property type="entry name" value="Sel1_AlgK"/>
</dbReference>
<sequence>MAAERIEGDPVQACDRLAASPYDPTRAAEGVVDDEFDAAAAEQACRQALETAPKEPRILFQLGRALAAQRRFPEAKDVLERAADASHAAAQYALSEIFLDGALGEGYHTRGMALLRRAAVGENAKAQYALGLLHISGAIGAPRNTREAVGWLRQSAMQNYAPAQFALGRMLYMGRGVRADRKAAFRWLEKSAKQNYADAQLALASMYNTGKGAPKDPEQTLYWLRRATDNGHPDAKRYYDQLLRQSGAQADNAKTAPP</sequence>
<dbReference type="Pfam" id="PF14559">
    <property type="entry name" value="TPR_19"/>
    <property type="match status" value="1"/>
</dbReference>
<evidence type="ECO:0000313" key="2">
    <source>
        <dbReference type="Proteomes" id="UP000194003"/>
    </source>
</evidence>
<proteinExistence type="predicted"/>
<dbReference type="SMART" id="SM00671">
    <property type="entry name" value="SEL1"/>
    <property type="match status" value="5"/>
</dbReference>
<evidence type="ECO:0000313" key="1">
    <source>
        <dbReference type="EMBL" id="OSM02301.1"/>
    </source>
</evidence>
<dbReference type="EMBL" id="LVJN01000020">
    <property type="protein sequence ID" value="OSM02301.1"/>
    <property type="molecule type" value="Genomic_DNA"/>
</dbReference>
<dbReference type="PANTHER" id="PTHR11102:SF160">
    <property type="entry name" value="ERAD-ASSOCIATED E3 UBIQUITIN-PROTEIN LIGASE COMPONENT HRD3"/>
    <property type="match status" value="1"/>
</dbReference>
<accession>A0A1Y2K2N4</accession>
<keyword evidence="2" id="KW-1185">Reference proteome</keyword>
<comment type="caution">
    <text evidence="1">The sequence shown here is derived from an EMBL/GenBank/DDBJ whole genome shotgun (WGS) entry which is preliminary data.</text>
</comment>
<dbReference type="Gene3D" id="1.25.40.10">
    <property type="entry name" value="Tetratricopeptide repeat domain"/>
    <property type="match status" value="1"/>
</dbReference>
<dbReference type="InterPro" id="IPR011990">
    <property type="entry name" value="TPR-like_helical_dom_sf"/>
</dbReference>
<dbReference type="AlphaFoldDB" id="A0A1Y2K2N4"/>
<protein>
    <submittedName>
        <fullName evidence="1">Putative Sel1 domain-containing protein</fullName>
    </submittedName>
</protein>
<reference evidence="1 2" key="1">
    <citation type="journal article" date="2016" name="BMC Genomics">
        <title>Combined genomic and structural analyses of a cultured magnetotactic bacterium reveals its niche adaptation to a dynamic environment.</title>
        <authorList>
            <person name="Araujo A.C."/>
            <person name="Morillo V."/>
            <person name="Cypriano J."/>
            <person name="Teixeira L.C."/>
            <person name="Leao P."/>
            <person name="Lyra S."/>
            <person name="Almeida L.G."/>
            <person name="Bazylinski D.A."/>
            <person name="Vasconcellos A.T."/>
            <person name="Abreu F."/>
            <person name="Lins U."/>
        </authorList>
    </citation>
    <scope>NUCLEOTIDE SEQUENCE [LARGE SCALE GENOMIC DNA]</scope>
    <source>
        <strain evidence="1 2">IT-1</strain>
    </source>
</reference>